<dbReference type="Gene3D" id="3.40.20.10">
    <property type="entry name" value="Severin"/>
    <property type="match status" value="1"/>
</dbReference>
<feature type="region of interest" description="Disordered" evidence="1">
    <location>
        <begin position="318"/>
        <end position="344"/>
    </location>
</feature>
<dbReference type="PANTHER" id="PTHR10829">
    <property type="entry name" value="CORTACTIN AND DREBRIN"/>
    <property type="match status" value="1"/>
</dbReference>
<evidence type="ECO:0000313" key="3">
    <source>
        <dbReference type="EMBL" id="NDJ95940.1"/>
    </source>
</evidence>
<organism evidence="3">
    <name type="scientific">Myxobolus squamalis</name>
    <name type="common">Myxosporean</name>
    <dbReference type="NCBI Taxonomy" id="59785"/>
    <lineage>
        <taxon>Eukaryota</taxon>
        <taxon>Metazoa</taxon>
        <taxon>Cnidaria</taxon>
        <taxon>Myxozoa</taxon>
        <taxon>Myxosporea</taxon>
        <taxon>Bivalvulida</taxon>
        <taxon>Platysporina</taxon>
        <taxon>Myxobolidae</taxon>
        <taxon>Myxobolus</taxon>
    </lineage>
</organism>
<accession>A0A6B2FXI5</accession>
<dbReference type="GO" id="GO:0005884">
    <property type="term" value="C:actin filament"/>
    <property type="evidence" value="ECO:0007669"/>
    <property type="project" value="TreeGrafter"/>
</dbReference>
<dbReference type="InterPro" id="IPR002108">
    <property type="entry name" value="ADF-H"/>
</dbReference>
<feature type="compositionally biased region" description="Basic and acidic residues" evidence="1">
    <location>
        <begin position="335"/>
        <end position="344"/>
    </location>
</feature>
<dbReference type="GO" id="GO:0051015">
    <property type="term" value="F:actin filament binding"/>
    <property type="evidence" value="ECO:0007669"/>
    <property type="project" value="TreeGrafter"/>
</dbReference>
<name>A0A6B2FXI5_MYXSQ</name>
<dbReference type="EMBL" id="GHBR01000372">
    <property type="protein sequence ID" value="NDJ95940.1"/>
    <property type="molecule type" value="Transcribed_RNA"/>
</dbReference>
<dbReference type="GO" id="GO:0030864">
    <property type="term" value="C:cortical actin cytoskeleton"/>
    <property type="evidence" value="ECO:0007669"/>
    <property type="project" value="TreeGrafter"/>
</dbReference>
<dbReference type="InterPro" id="IPR029006">
    <property type="entry name" value="ADF-H/Gelsolin-like_dom_sf"/>
</dbReference>
<dbReference type="SUPFAM" id="SSF55753">
    <property type="entry name" value="Actin depolymerizing proteins"/>
    <property type="match status" value="1"/>
</dbReference>
<proteinExistence type="predicted"/>
<dbReference type="GO" id="GO:0030833">
    <property type="term" value="P:regulation of actin filament polymerization"/>
    <property type="evidence" value="ECO:0007669"/>
    <property type="project" value="TreeGrafter"/>
</dbReference>
<sequence length="344" mass="40085">MSINLKKNKIDLKNKWEEFMKTKEDNSWILFGFKEDNLSLSYHESGDNGIQQLVERLRDDQIMYGAIFVKDQTMSLPKMIFIFWQGEAVPFHFKGKIATYNTEIKKIFAGNSIDIIASSKEDLSIDAIKDKMRATFGSNYSINEDKGNFQAKTHNVYWLKKIDTRVQNMTERDRKLQFQSQLLKLEESHQLEANQNLPDKNIEPEKEETLEMYKDSNTKYSEKWYEENPNMFTAKRKGFNSKKNAEINDSPAAKLKNSLFETKILLPRVPALSLLTQSDENKKYIDHKDGLSVSLNRKIEENVRKPIEKFQVKINKKIGSSKFPRNSGQCSPELKNSREKSVEK</sequence>
<dbReference type="Pfam" id="PF00241">
    <property type="entry name" value="Cofilin_ADF"/>
    <property type="match status" value="1"/>
</dbReference>
<dbReference type="SMART" id="SM00102">
    <property type="entry name" value="ADF"/>
    <property type="match status" value="1"/>
</dbReference>
<evidence type="ECO:0000256" key="1">
    <source>
        <dbReference type="SAM" id="MobiDB-lite"/>
    </source>
</evidence>
<feature type="domain" description="ADF-H" evidence="2">
    <location>
        <begin position="4"/>
        <end position="133"/>
    </location>
</feature>
<dbReference type="PANTHER" id="PTHR10829:SF25">
    <property type="entry name" value="DREBRIN-LIKE PROTEIN"/>
    <property type="match status" value="1"/>
</dbReference>
<evidence type="ECO:0000259" key="2">
    <source>
        <dbReference type="PROSITE" id="PS51263"/>
    </source>
</evidence>
<dbReference type="PROSITE" id="PS51263">
    <property type="entry name" value="ADF_H"/>
    <property type="match status" value="1"/>
</dbReference>
<reference evidence="3" key="1">
    <citation type="submission" date="2018-11" db="EMBL/GenBank/DDBJ databases">
        <title>Myxobolus squamalis genome and transcriptome.</title>
        <authorList>
            <person name="Yahalomi D."/>
            <person name="Atkinson S.D."/>
            <person name="Neuhof M."/>
            <person name="Chang E.S."/>
            <person name="Philippe H."/>
            <person name="Cartwright P."/>
            <person name="Bartholomew J.L."/>
            <person name="Huchon D."/>
        </authorList>
    </citation>
    <scope>NUCLEOTIDE SEQUENCE</scope>
    <source>
        <strain evidence="3">71B08</strain>
        <tissue evidence="3">Whole</tissue>
    </source>
</reference>
<dbReference type="AlphaFoldDB" id="A0A6B2FXI5"/>
<protein>
    <submittedName>
        <fullName evidence="3">Drebrin-like protein A (Trinotate prediction)</fullName>
    </submittedName>
</protein>